<dbReference type="FunFam" id="1.10.630.10:FF:000018">
    <property type="entry name" value="Cytochrome P450 monooxygenase"/>
    <property type="match status" value="1"/>
</dbReference>
<protein>
    <submittedName>
        <fullName evidence="8">Cytochrome P450</fullName>
    </submittedName>
</protein>
<dbReference type="GO" id="GO:0020037">
    <property type="term" value="F:heme binding"/>
    <property type="evidence" value="ECO:0007669"/>
    <property type="project" value="InterPro"/>
</dbReference>
<dbReference type="PRINTS" id="PR00359">
    <property type="entry name" value="BP450"/>
</dbReference>
<reference evidence="8 9" key="1">
    <citation type="submission" date="2016-10" db="EMBL/GenBank/DDBJ databases">
        <authorList>
            <person name="de Groot N.N."/>
        </authorList>
    </citation>
    <scope>NUCLEOTIDE SEQUENCE [LARGE SCALE GENOMIC DNA]</scope>
    <source>
        <strain evidence="8 9">DSM 44149</strain>
    </source>
</reference>
<name>A0A1G9T6A8_ALLAB</name>
<keyword evidence="9" id="KW-1185">Reference proteome</keyword>
<dbReference type="PROSITE" id="PS00086">
    <property type="entry name" value="CYTOCHROME_P450"/>
    <property type="match status" value="1"/>
</dbReference>
<dbReference type="SUPFAM" id="SSF48264">
    <property type="entry name" value="Cytochrome P450"/>
    <property type="match status" value="1"/>
</dbReference>
<evidence type="ECO:0000313" key="8">
    <source>
        <dbReference type="EMBL" id="SDM43253.1"/>
    </source>
</evidence>
<dbReference type="OrthoDB" id="3563549at2"/>
<organism evidence="8 9">
    <name type="scientific">Allokutzneria albata</name>
    <name type="common">Kibdelosporangium albatum</name>
    <dbReference type="NCBI Taxonomy" id="211114"/>
    <lineage>
        <taxon>Bacteria</taxon>
        <taxon>Bacillati</taxon>
        <taxon>Actinomycetota</taxon>
        <taxon>Actinomycetes</taxon>
        <taxon>Pseudonocardiales</taxon>
        <taxon>Pseudonocardiaceae</taxon>
        <taxon>Allokutzneria</taxon>
    </lineage>
</organism>
<dbReference type="GO" id="GO:0016705">
    <property type="term" value="F:oxidoreductase activity, acting on paired donors, with incorporation or reduction of molecular oxygen"/>
    <property type="evidence" value="ECO:0007669"/>
    <property type="project" value="InterPro"/>
</dbReference>
<evidence type="ECO:0000256" key="1">
    <source>
        <dbReference type="ARBA" id="ARBA00010617"/>
    </source>
</evidence>
<dbReference type="GO" id="GO:0004497">
    <property type="term" value="F:monooxygenase activity"/>
    <property type="evidence" value="ECO:0007669"/>
    <property type="project" value="UniProtKB-KW"/>
</dbReference>
<evidence type="ECO:0000256" key="4">
    <source>
        <dbReference type="ARBA" id="ARBA00023002"/>
    </source>
</evidence>
<proteinExistence type="inferred from homology"/>
<accession>A0A1G9T6A8</accession>
<dbReference type="InterPro" id="IPR002397">
    <property type="entry name" value="Cyt_P450_B"/>
</dbReference>
<dbReference type="AlphaFoldDB" id="A0A1G9T6A8"/>
<gene>
    <name evidence="8" type="ORF">SAMN04489726_1589</name>
</gene>
<dbReference type="GO" id="GO:0005506">
    <property type="term" value="F:iron ion binding"/>
    <property type="evidence" value="ECO:0007669"/>
    <property type="project" value="InterPro"/>
</dbReference>
<dbReference type="InterPro" id="IPR036396">
    <property type="entry name" value="Cyt_P450_sf"/>
</dbReference>
<dbReference type="RefSeq" id="WP_030432979.1">
    <property type="nucleotide sequence ID" value="NZ_JOEF01000035.1"/>
</dbReference>
<dbReference type="STRING" id="211114.SAMN04489726_1589"/>
<dbReference type="InterPro" id="IPR017972">
    <property type="entry name" value="Cyt_P450_CS"/>
</dbReference>
<keyword evidence="2 7" id="KW-0349">Heme</keyword>
<evidence type="ECO:0000313" key="9">
    <source>
        <dbReference type="Proteomes" id="UP000183376"/>
    </source>
</evidence>
<dbReference type="Gene3D" id="1.10.630.10">
    <property type="entry name" value="Cytochrome P450"/>
    <property type="match status" value="1"/>
</dbReference>
<evidence type="ECO:0000256" key="5">
    <source>
        <dbReference type="ARBA" id="ARBA00023004"/>
    </source>
</evidence>
<sequence>MTRQLPFPQPDPTAPPPEYAELRATCPIARVTTAEGAPAWLVTSYDAAGAVLGDTRFGMAPAGTATTLDPASESSATTGNDTLFQDGATHTRLRRLVTKAFTPRAIEALRPLIEQRSAELVDGMIARGRTADLVEDLAAPLSTAVISELVGVRLADRNRFRELAETISTAETAPEEAFGAWQELGAYSAGLIATKRDEPGEDLLSRLIAVRDDDNGRLSDEELIGMVATLVLAGYQTARNGICIAAIQLLRTGRLASLLTDEADAVLDEALRLLGGAIGNPMPRWAHEDVEVAGTHIAKGDQVLVRLDAANHDPAHFADPDEFRTDRKALPHMSFGRGAHHCLGASLARAEIGIALRTLAARLPGLSLSVPVTEIPWSPLTATDRGPESVPVSW</sequence>
<dbReference type="Proteomes" id="UP000183376">
    <property type="component" value="Chromosome I"/>
</dbReference>
<keyword evidence="6 7" id="KW-0503">Monooxygenase</keyword>
<evidence type="ECO:0000256" key="2">
    <source>
        <dbReference type="ARBA" id="ARBA00022617"/>
    </source>
</evidence>
<dbReference type="EMBL" id="LT629701">
    <property type="protein sequence ID" value="SDM43253.1"/>
    <property type="molecule type" value="Genomic_DNA"/>
</dbReference>
<dbReference type="InterPro" id="IPR001128">
    <property type="entry name" value="Cyt_P450"/>
</dbReference>
<keyword evidence="5 7" id="KW-0408">Iron</keyword>
<dbReference type="PANTHER" id="PTHR46696:SF1">
    <property type="entry name" value="CYTOCHROME P450 YJIB-RELATED"/>
    <property type="match status" value="1"/>
</dbReference>
<evidence type="ECO:0000256" key="6">
    <source>
        <dbReference type="ARBA" id="ARBA00023033"/>
    </source>
</evidence>
<dbReference type="Pfam" id="PF00067">
    <property type="entry name" value="p450"/>
    <property type="match status" value="2"/>
</dbReference>
<keyword evidence="3 7" id="KW-0479">Metal-binding</keyword>
<keyword evidence="4 7" id="KW-0560">Oxidoreductase</keyword>
<comment type="similarity">
    <text evidence="1 7">Belongs to the cytochrome P450 family.</text>
</comment>
<evidence type="ECO:0000256" key="3">
    <source>
        <dbReference type="ARBA" id="ARBA00022723"/>
    </source>
</evidence>
<evidence type="ECO:0000256" key="7">
    <source>
        <dbReference type="RuleBase" id="RU000461"/>
    </source>
</evidence>
<dbReference type="PANTHER" id="PTHR46696">
    <property type="entry name" value="P450, PUTATIVE (EUROFUNG)-RELATED"/>
    <property type="match status" value="1"/>
</dbReference>
<dbReference type="CDD" id="cd11031">
    <property type="entry name" value="Cyp158A-like"/>
    <property type="match status" value="1"/>
</dbReference>
<dbReference type="eggNOG" id="COG2124">
    <property type="taxonomic scope" value="Bacteria"/>
</dbReference>